<organism evidence="1">
    <name type="scientific">freshwater metagenome</name>
    <dbReference type="NCBI Taxonomy" id="449393"/>
    <lineage>
        <taxon>unclassified sequences</taxon>
        <taxon>metagenomes</taxon>
        <taxon>ecological metagenomes</taxon>
    </lineage>
</organism>
<evidence type="ECO:0000313" key="3">
    <source>
        <dbReference type="EMBL" id="CAB4900821.1"/>
    </source>
</evidence>
<evidence type="ECO:0000313" key="2">
    <source>
        <dbReference type="EMBL" id="CAB4820100.1"/>
    </source>
</evidence>
<dbReference type="EMBL" id="CAFBMH010000021">
    <property type="protein sequence ID" value="CAB4900821.1"/>
    <property type="molecule type" value="Genomic_DNA"/>
</dbReference>
<sequence length="43" mass="4993">MKDNASSNIFHVPGLRFYNMTKPRHCYHDAEAAEADDMRAPKR</sequence>
<evidence type="ECO:0000313" key="4">
    <source>
        <dbReference type="EMBL" id="CAB4981407.1"/>
    </source>
</evidence>
<evidence type="ECO:0000313" key="1">
    <source>
        <dbReference type="EMBL" id="CAB4735511.1"/>
    </source>
</evidence>
<proteinExistence type="predicted"/>
<reference evidence="1" key="1">
    <citation type="submission" date="2020-05" db="EMBL/GenBank/DDBJ databases">
        <authorList>
            <person name="Chiriac C."/>
            <person name="Salcher M."/>
            <person name="Ghai R."/>
            <person name="Kavagutti S V."/>
        </authorList>
    </citation>
    <scope>NUCLEOTIDE SEQUENCE</scope>
</reference>
<gene>
    <name evidence="1" type="ORF">UFOPK2754_00794</name>
    <name evidence="2" type="ORF">UFOPK3139_00648</name>
    <name evidence="3" type="ORF">UFOPK3543_00851</name>
    <name evidence="4" type="ORF">UFOPK3967_00384</name>
</gene>
<dbReference type="AlphaFoldDB" id="A0A6J6SKW1"/>
<accession>A0A6J6SKW1</accession>
<protein>
    <submittedName>
        <fullName evidence="1">Unannotated protein</fullName>
    </submittedName>
</protein>
<dbReference type="EMBL" id="CAEZYR010000020">
    <property type="protein sequence ID" value="CAB4735511.1"/>
    <property type="molecule type" value="Genomic_DNA"/>
</dbReference>
<dbReference type="EMBL" id="CAFABA010000017">
    <property type="protein sequence ID" value="CAB4820100.1"/>
    <property type="molecule type" value="Genomic_DNA"/>
</dbReference>
<dbReference type="EMBL" id="CAFBOS010000014">
    <property type="protein sequence ID" value="CAB4981407.1"/>
    <property type="molecule type" value="Genomic_DNA"/>
</dbReference>
<name>A0A6J6SKW1_9ZZZZ</name>